<sequence>MTGVSLPPGFRFHPTDEELVVYYLKNKINGRKIELEIIPEVDLYKCEPWDLPGRSLLPSKDMEWYFFSPRDRKYPNGSRTNRATKSGYWKATGKDRKVNSQACAVGTKKTLVYYRGRAPHGSRTNWVMHEYRLDERECESASLGLQDAYALCRVFKKTTIAPKVIGEHYQHVPTSNQIACEHSSSLELYSGGRYEESSDFTIPIDTCSSSILGRTSIDICDANEVKWMQPLSQDVFGLTNTSFPNYETLPYLPSKVDVAVECARLQHRLALPPLEVEDYPHHELITNYKQMSEGLMRESRHETNILQEILSVAHVSRELINPIADHRDAWGASSSNNANDFSFMSAKDMYQNQVNEMNCPQYMHKPLEESITRLIDTSEERMVENLRWMGMSSKDLEQYCFMEENKIVPIENISSFGIDEDNGIQVKSIEFDDTGIDNAEIGDFIQGFINDDDPGDHFLDEGTMDDLTSSPSFEVVEDIKVNHGMFISTRQVANTLFHHTVPSETVKVHQNAMTATSFQSNASKDSEREKYLLIKAKASSWNEFGQRLQALEVYSEKVSVLAPNVPAMYEMHFAVPVAGVVLNAINTRLDANNIATILSHSEAKALFVGYQYVQWASEALRMLMDGWMTRHDTTRQGQSSNMPLVVVIDDIDSPTATGVRLGELEYEELIHNGHPRFVPVEIDDEWDPIALNYKSGTTSEPKGVVYSHRGAYLSTLSLILGWEMGNESVYLRSLPMFHCNGWTFNWGVAARGGTNICIRHVPKHSDSQGDPHVLRAHRVQHPIPPRGQTGRAPRDFLPHPSPHRRHRAGPGLRVRVGKPSGTICQTNVKPNSKHDRNQRADAGRCGREEHGNHGERPARRENGRRNRFAWK</sequence>
<keyword evidence="2" id="KW-0436">Ligase</keyword>
<evidence type="ECO:0000256" key="7">
    <source>
        <dbReference type="SAM" id="MobiDB-lite"/>
    </source>
</evidence>
<keyword evidence="4" id="KW-0238">DNA-binding</keyword>
<dbReference type="InterPro" id="IPR000873">
    <property type="entry name" value="AMP-dep_synth/lig_dom"/>
</dbReference>
<evidence type="ECO:0000313" key="10">
    <source>
        <dbReference type="Proteomes" id="UP001396334"/>
    </source>
</evidence>
<dbReference type="Proteomes" id="UP001396334">
    <property type="component" value="Unassembled WGS sequence"/>
</dbReference>
<keyword evidence="5" id="KW-0804">Transcription</keyword>
<feature type="domain" description="NAC" evidence="8">
    <location>
        <begin position="6"/>
        <end position="157"/>
    </location>
</feature>
<protein>
    <recommendedName>
        <fullName evidence="8">NAC domain-containing protein</fullName>
    </recommendedName>
</protein>
<dbReference type="InterPro" id="IPR003441">
    <property type="entry name" value="NAC-dom"/>
</dbReference>
<comment type="caution">
    <text evidence="9">The sequence shown here is derived from an EMBL/GenBank/DDBJ whole genome shotgun (WGS) entry which is preliminary data.</text>
</comment>
<dbReference type="Pfam" id="PF00501">
    <property type="entry name" value="AMP-binding"/>
    <property type="match status" value="1"/>
</dbReference>
<feature type="compositionally biased region" description="Basic and acidic residues" evidence="7">
    <location>
        <begin position="832"/>
        <end position="864"/>
    </location>
</feature>
<gene>
    <name evidence="9" type="ORF">V6N11_073268</name>
</gene>
<dbReference type="Gene3D" id="3.40.50.12780">
    <property type="entry name" value="N-terminal domain of ligase-like"/>
    <property type="match status" value="1"/>
</dbReference>
<reference evidence="9 10" key="1">
    <citation type="journal article" date="2024" name="G3 (Bethesda)">
        <title>Genome assembly of Hibiscus sabdariffa L. provides insights into metabolisms of medicinal natural products.</title>
        <authorList>
            <person name="Kim T."/>
        </authorList>
    </citation>
    <scope>NUCLEOTIDE SEQUENCE [LARGE SCALE GENOMIC DNA]</scope>
    <source>
        <strain evidence="9">TK-2024</strain>
        <tissue evidence="9">Old leaves</tissue>
    </source>
</reference>
<comment type="similarity">
    <text evidence="1">Belongs to the ATP-dependent AMP-binding enzyme family.</text>
</comment>
<evidence type="ECO:0000256" key="6">
    <source>
        <dbReference type="ARBA" id="ARBA00023242"/>
    </source>
</evidence>
<name>A0ABR2N637_9ROSI</name>
<dbReference type="PROSITE" id="PS51005">
    <property type="entry name" value="NAC"/>
    <property type="match status" value="1"/>
</dbReference>
<evidence type="ECO:0000256" key="3">
    <source>
        <dbReference type="ARBA" id="ARBA00023015"/>
    </source>
</evidence>
<evidence type="ECO:0000256" key="1">
    <source>
        <dbReference type="ARBA" id="ARBA00006432"/>
    </source>
</evidence>
<evidence type="ECO:0000259" key="8">
    <source>
        <dbReference type="PROSITE" id="PS51005"/>
    </source>
</evidence>
<dbReference type="Gene3D" id="2.170.150.80">
    <property type="entry name" value="NAC domain"/>
    <property type="match status" value="1"/>
</dbReference>
<dbReference type="SUPFAM" id="SSF101941">
    <property type="entry name" value="NAC domain"/>
    <property type="match status" value="1"/>
</dbReference>
<evidence type="ECO:0000256" key="5">
    <source>
        <dbReference type="ARBA" id="ARBA00023163"/>
    </source>
</evidence>
<dbReference type="SUPFAM" id="SSF56801">
    <property type="entry name" value="Acetyl-CoA synthetase-like"/>
    <property type="match status" value="1"/>
</dbReference>
<proteinExistence type="inferred from homology"/>
<dbReference type="InterPro" id="IPR042099">
    <property type="entry name" value="ANL_N_sf"/>
</dbReference>
<evidence type="ECO:0000256" key="4">
    <source>
        <dbReference type="ARBA" id="ARBA00023125"/>
    </source>
</evidence>
<dbReference type="PANTHER" id="PTHR43859:SF2">
    <property type="entry name" value="BUTYRATE--COA LIGASE AAE11, PEROXISOMAL"/>
    <property type="match status" value="1"/>
</dbReference>
<keyword evidence="6" id="KW-0539">Nucleus</keyword>
<feature type="region of interest" description="Disordered" evidence="7">
    <location>
        <begin position="781"/>
        <end position="871"/>
    </location>
</feature>
<evidence type="ECO:0000256" key="2">
    <source>
        <dbReference type="ARBA" id="ARBA00022598"/>
    </source>
</evidence>
<keyword evidence="3" id="KW-0805">Transcription regulation</keyword>
<evidence type="ECO:0000313" key="9">
    <source>
        <dbReference type="EMBL" id="KAK8971638.1"/>
    </source>
</evidence>
<dbReference type="PANTHER" id="PTHR43859">
    <property type="entry name" value="ACYL-ACTIVATING ENZYME"/>
    <property type="match status" value="1"/>
</dbReference>
<dbReference type="Pfam" id="PF02365">
    <property type="entry name" value="NAM"/>
    <property type="match status" value="1"/>
</dbReference>
<organism evidence="9 10">
    <name type="scientific">Hibiscus sabdariffa</name>
    <name type="common">roselle</name>
    <dbReference type="NCBI Taxonomy" id="183260"/>
    <lineage>
        <taxon>Eukaryota</taxon>
        <taxon>Viridiplantae</taxon>
        <taxon>Streptophyta</taxon>
        <taxon>Embryophyta</taxon>
        <taxon>Tracheophyta</taxon>
        <taxon>Spermatophyta</taxon>
        <taxon>Magnoliopsida</taxon>
        <taxon>eudicotyledons</taxon>
        <taxon>Gunneridae</taxon>
        <taxon>Pentapetalae</taxon>
        <taxon>rosids</taxon>
        <taxon>malvids</taxon>
        <taxon>Malvales</taxon>
        <taxon>Malvaceae</taxon>
        <taxon>Malvoideae</taxon>
        <taxon>Hibiscus</taxon>
    </lineage>
</organism>
<dbReference type="InterPro" id="IPR036093">
    <property type="entry name" value="NAC_dom_sf"/>
</dbReference>
<keyword evidence="10" id="KW-1185">Reference proteome</keyword>
<accession>A0ABR2N637</accession>
<dbReference type="EMBL" id="JBBPBN010000243">
    <property type="protein sequence ID" value="KAK8971638.1"/>
    <property type="molecule type" value="Genomic_DNA"/>
</dbReference>